<evidence type="ECO:0000313" key="1">
    <source>
        <dbReference type="EMBL" id="VFK38387.1"/>
    </source>
</evidence>
<dbReference type="AlphaFoldDB" id="A0A451BMS9"/>
<proteinExistence type="predicted"/>
<sequence>MIFIIIAAPRHHACIQSVSLGVAADRNQKSGIPAMISSFFAAREPFCLGDGANAPDFSFRSKWPVT</sequence>
<name>A0A451BMS9_9GAMM</name>
<organism evidence="3">
    <name type="scientific">Candidatus Kentrum sp. SD</name>
    <dbReference type="NCBI Taxonomy" id="2126332"/>
    <lineage>
        <taxon>Bacteria</taxon>
        <taxon>Pseudomonadati</taxon>
        <taxon>Pseudomonadota</taxon>
        <taxon>Gammaproteobacteria</taxon>
        <taxon>Candidatus Kentrum</taxon>
    </lineage>
</organism>
<protein>
    <submittedName>
        <fullName evidence="3">Uncharacterized protein</fullName>
    </submittedName>
</protein>
<dbReference type="EMBL" id="CAADHB010000055">
    <property type="protein sequence ID" value="VFK79580.1"/>
    <property type="molecule type" value="Genomic_DNA"/>
</dbReference>
<gene>
    <name evidence="3" type="ORF">BECKSD772D_GA0070982_105514</name>
    <name evidence="2" type="ORF">BECKSD772E_GA0070983_102625</name>
    <name evidence="1" type="ORF">BECKSD772F_GA0070984_102411</name>
</gene>
<accession>A0A451BMS9</accession>
<evidence type="ECO:0000313" key="3">
    <source>
        <dbReference type="EMBL" id="VFK79580.1"/>
    </source>
</evidence>
<dbReference type="EMBL" id="CAADFR010000024">
    <property type="protein sequence ID" value="VFK38387.1"/>
    <property type="molecule type" value="Genomic_DNA"/>
</dbReference>
<evidence type="ECO:0000313" key="2">
    <source>
        <dbReference type="EMBL" id="VFK43517.1"/>
    </source>
</evidence>
<reference evidence="3" key="1">
    <citation type="submission" date="2019-02" db="EMBL/GenBank/DDBJ databases">
        <authorList>
            <person name="Gruber-Vodicka R. H."/>
            <person name="Seah K. B. B."/>
        </authorList>
    </citation>
    <scope>NUCLEOTIDE SEQUENCE</scope>
    <source>
        <strain evidence="3">BECK_S127</strain>
        <strain evidence="2">BECK_S1320</strain>
        <strain evidence="1">BECK_S1321</strain>
    </source>
</reference>
<dbReference type="EMBL" id="CAADFU010000026">
    <property type="protein sequence ID" value="VFK43517.1"/>
    <property type="molecule type" value="Genomic_DNA"/>
</dbReference>